<dbReference type="SUPFAM" id="SSF52283">
    <property type="entry name" value="Formate/glycerate dehydrogenase catalytic domain-like"/>
    <property type="match status" value="1"/>
</dbReference>
<feature type="domain" description="D-isomer specific 2-hydroxyacid dehydrogenase NAD-binding" evidence="6">
    <location>
        <begin position="127"/>
        <end position="302"/>
    </location>
</feature>
<dbReference type="GO" id="GO:0016616">
    <property type="term" value="F:oxidoreductase activity, acting on the CH-OH group of donors, NAD or NADP as acceptor"/>
    <property type="evidence" value="ECO:0007669"/>
    <property type="project" value="InterPro"/>
</dbReference>
<reference evidence="7 8" key="1">
    <citation type="journal article" date="2013" name="Appl. Environ. Microbiol.">
        <title>Genome analysis suggests that the soil oligotrophic bacterium Agromonas oligotrophica (Bradyrhizobium oligotrophicum) is a nitrogen-fixing symbiont of Aeschynomene indica.</title>
        <authorList>
            <person name="Okubo T."/>
            <person name="Fukushima S."/>
            <person name="Itakura M."/>
            <person name="Oshima K."/>
            <person name="Longtonglang A."/>
            <person name="Teaumroong N."/>
            <person name="Mitsui H."/>
            <person name="Hattori M."/>
            <person name="Hattori R."/>
            <person name="Hattori T."/>
            <person name="Minamisawa K."/>
        </authorList>
    </citation>
    <scope>NUCLEOTIDE SEQUENCE [LARGE SCALE GENOMIC DNA]</scope>
    <source>
        <strain evidence="7 8">S58</strain>
    </source>
</reference>
<dbReference type="SUPFAM" id="SSF51735">
    <property type="entry name" value="NAD(P)-binding Rossmann-fold domains"/>
    <property type="match status" value="1"/>
</dbReference>
<dbReference type="eggNOG" id="COG0111">
    <property type="taxonomic scope" value="Bacteria"/>
</dbReference>
<dbReference type="EMBL" id="AP012603">
    <property type="protein sequence ID" value="BAM89900.1"/>
    <property type="molecule type" value="Genomic_DNA"/>
</dbReference>
<dbReference type="InterPro" id="IPR036291">
    <property type="entry name" value="NAD(P)-bd_dom_sf"/>
</dbReference>
<keyword evidence="3" id="KW-0520">NAD</keyword>
<dbReference type="PROSITE" id="PS00670">
    <property type="entry name" value="D_2_HYDROXYACID_DH_2"/>
    <property type="match status" value="1"/>
</dbReference>
<evidence type="ECO:0000256" key="3">
    <source>
        <dbReference type="ARBA" id="ARBA00023027"/>
    </source>
</evidence>
<dbReference type="PANTHER" id="PTHR42789">
    <property type="entry name" value="D-ISOMER SPECIFIC 2-HYDROXYACID DEHYDROGENASE FAMILY PROTEIN (AFU_ORTHOLOGUE AFUA_6G10090)"/>
    <property type="match status" value="1"/>
</dbReference>
<dbReference type="PATRIC" id="fig|1245469.3.peg.3991"/>
<evidence type="ECO:0000313" key="7">
    <source>
        <dbReference type="EMBL" id="BAM89900.1"/>
    </source>
</evidence>
<accession>M4ZUB2</accession>
<dbReference type="Proteomes" id="UP000011841">
    <property type="component" value="Chromosome"/>
</dbReference>
<dbReference type="Gene3D" id="3.40.50.720">
    <property type="entry name" value="NAD(P)-binding Rossmann-like Domain"/>
    <property type="match status" value="2"/>
</dbReference>
<comment type="similarity">
    <text evidence="1 4">Belongs to the D-isomer specific 2-hydroxyacid dehydrogenase family.</text>
</comment>
<dbReference type="InterPro" id="IPR006139">
    <property type="entry name" value="D-isomer_2_OHA_DH_cat_dom"/>
</dbReference>
<keyword evidence="2 4" id="KW-0560">Oxidoreductase</keyword>
<dbReference type="InterPro" id="IPR050857">
    <property type="entry name" value="D-2-hydroxyacid_DH"/>
</dbReference>
<dbReference type="InterPro" id="IPR006140">
    <property type="entry name" value="D-isomer_DH_NAD-bd"/>
</dbReference>
<dbReference type="InterPro" id="IPR029753">
    <property type="entry name" value="D-isomer_DH_CS"/>
</dbReference>
<dbReference type="FunFam" id="3.40.50.720:FF:000203">
    <property type="entry name" value="D-3-phosphoglycerate dehydrogenase (SerA)"/>
    <property type="match status" value="1"/>
</dbReference>
<dbReference type="HOGENOM" id="CLU_019796_1_3_5"/>
<dbReference type="CDD" id="cd12173">
    <property type="entry name" value="PGDH_4"/>
    <property type="match status" value="1"/>
</dbReference>
<dbReference type="AlphaFoldDB" id="M4ZUB2"/>
<evidence type="ECO:0000259" key="6">
    <source>
        <dbReference type="Pfam" id="PF02826"/>
    </source>
</evidence>
<evidence type="ECO:0000256" key="1">
    <source>
        <dbReference type="ARBA" id="ARBA00005854"/>
    </source>
</evidence>
<dbReference type="Pfam" id="PF00389">
    <property type="entry name" value="2-Hacid_dh"/>
    <property type="match status" value="1"/>
</dbReference>
<evidence type="ECO:0000256" key="4">
    <source>
        <dbReference type="RuleBase" id="RU003719"/>
    </source>
</evidence>
<evidence type="ECO:0000259" key="5">
    <source>
        <dbReference type="Pfam" id="PF00389"/>
    </source>
</evidence>
<evidence type="ECO:0000256" key="2">
    <source>
        <dbReference type="ARBA" id="ARBA00023002"/>
    </source>
</evidence>
<name>M4ZUB2_9BRAD</name>
<feature type="domain" description="D-isomer specific 2-hydroxyacid dehydrogenase catalytic" evidence="5">
    <location>
        <begin position="57"/>
        <end position="329"/>
    </location>
</feature>
<gene>
    <name evidence="7" type="ORF">S58_39110</name>
</gene>
<proteinExistence type="inferred from homology"/>
<protein>
    <submittedName>
        <fullName evidence="7">Putative D-3-phosphoglycerate dehydrogenase</fullName>
    </submittedName>
</protein>
<evidence type="ECO:0000313" key="8">
    <source>
        <dbReference type="Proteomes" id="UP000011841"/>
    </source>
</evidence>
<keyword evidence="8" id="KW-1185">Reference proteome</keyword>
<dbReference type="STRING" id="1245469.S58_39110"/>
<dbReference type="KEGG" id="aol:S58_39110"/>
<dbReference type="Pfam" id="PF02826">
    <property type="entry name" value="2-Hacid_dh_C"/>
    <property type="match status" value="1"/>
</dbReference>
<dbReference type="PANTHER" id="PTHR42789:SF1">
    <property type="entry name" value="D-ISOMER SPECIFIC 2-HYDROXYACID DEHYDROGENASE FAMILY PROTEIN (AFU_ORTHOLOGUE AFUA_6G10090)"/>
    <property type="match status" value="1"/>
</dbReference>
<sequence>MTSHDGRGVAARREGSDMRYKILITGPALTSEATDLAARRGAALVPHPHYVSSEELAKVAAAEQPDAIIVRQGKIDDRVMAASANIKAIAKHGVGYDNIDVDAADRRGIPVFVARGANSQSVAELALALMFAVAREIPRLDARIKSGHWDKATTKGVQLLGRSLGVIGFGEIGRILAGLVQPLQMQVRVFDPYMPADISIEAAERVGSLDEVLATSDVISLHCPLTPQTRNMIGAEQIARMRRHCILINTARGGLIDETALFEALRDGVIAGAGLDSFAEEPARPDLPLLTLPNVVVTPHAGASTQAAREAMGVIAVNHVMDVLEGKTIDLRAMVNKKQLRVA</sequence>
<organism evidence="7 8">
    <name type="scientific">Bradyrhizobium oligotrophicum S58</name>
    <dbReference type="NCBI Taxonomy" id="1245469"/>
    <lineage>
        <taxon>Bacteria</taxon>
        <taxon>Pseudomonadati</taxon>
        <taxon>Pseudomonadota</taxon>
        <taxon>Alphaproteobacteria</taxon>
        <taxon>Hyphomicrobiales</taxon>
        <taxon>Nitrobacteraceae</taxon>
        <taxon>Bradyrhizobium</taxon>
    </lineage>
</organism>
<dbReference type="GO" id="GO:0051287">
    <property type="term" value="F:NAD binding"/>
    <property type="evidence" value="ECO:0007669"/>
    <property type="project" value="InterPro"/>
</dbReference>